<evidence type="ECO:0000256" key="1">
    <source>
        <dbReference type="ARBA" id="ARBA00009080"/>
    </source>
</evidence>
<dbReference type="InterPro" id="IPR006115">
    <property type="entry name" value="6PGDH_NADP-bd"/>
</dbReference>
<dbReference type="PANTHER" id="PTHR43580:SF2">
    <property type="entry name" value="CYTOKINE-LIKE NUCLEAR FACTOR N-PAC"/>
    <property type="match status" value="1"/>
</dbReference>
<dbReference type="InterPro" id="IPR036291">
    <property type="entry name" value="NAD(P)-bd_dom_sf"/>
</dbReference>
<dbReference type="Pfam" id="PF21761">
    <property type="entry name" value="RedAm-like_C"/>
    <property type="match status" value="1"/>
</dbReference>
<feature type="domain" description="6-phosphogluconate dehydrogenase NADP-binding" evidence="4">
    <location>
        <begin position="30"/>
        <end position="178"/>
    </location>
</feature>
<dbReference type="EMBL" id="CP054929">
    <property type="protein sequence ID" value="QKW51001.1"/>
    <property type="molecule type" value="Genomic_DNA"/>
</dbReference>
<dbReference type="GO" id="GO:0031491">
    <property type="term" value="F:nucleosome binding"/>
    <property type="evidence" value="ECO:0007669"/>
    <property type="project" value="TreeGrafter"/>
</dbReference>
<dbReference type="RefSeq" id="WP_176162725.1">
    <property type="nucleotide sequence ID" value="NZ_CP054929.1"/>
</dbReference>
<evidence type="ECO:0000256" key="2">
    <source>
        <dbReference type="ARBA" id="ARBA00023002"/>
    </source>
</evidence>
<dbReference type="AlphaFoldDB" id="A0A7H8N973"/>
<feature type="domain" description="NADPH-dependent reductive aminase-like C-terminal" evidence="5">
    <location>
        <begin position="187"/>
        <end position="310"/>
    </location>
</feature>
<proteinExistence type="inferred from homology"/>
<keyword evidence="7" id="KW-1185">Reference proteome</keyword>
<dbReference type="PIRSF" id="PIRSF000103">
    <property type="entry name" value="HIBADH"/>
    <property type="match status" value="1"/>
</dbReference>
<organism evidence="6 7">
    <name type="scientific">Streptomyces buecherae</name>
    <dbReference type="NCBI Taxonomy" id="2763006"/>
    <lineage>
        <taxon>Bacteria</taxon>
        <taxon>Bacillati</taxon>
        <taxon>Actinomycetota</taxon>
        <taxon>Actinomycetes</taxon>
        <taxon>Kitasatosporales</taxon>
        <taxon>Streptomycetaceae</taxon>
        <taxon>Streptomyces</taxon>
    </lineage>
</organism>
<dbReference type="Gene3D" id="3.40.50.720">
    <property type="entry name" value="NAD(P)-binding Rossmann-like Domain"/>
    <property type="match status" value="1"/>
</dbReference>
<dbReference type="Proteomes" id="UP000509303">
    <property type="component" value="Chromosome"/>
</dbReference>
<evidence type="ECO:0000256" key="3">
    <source>
        <dbReference type="SAM" id="MobiDB-lite"/>
    </source>
</evidence>
<dbReference type="GO" id="GO:0016491">
    <property type="term" value="F:oxidoreductase activity"/>
    <property type="evidence" value="ECO:0007669"/>
    <property type="project" value="UniProtKB-KW"/>
</dbReference>
<name>A0A7H8N973_9ACTN</name>
<dbReference type="InterPro" id="IPR013328">
    <property type="entry name" value="6PGD_dom2"/>
</dbReference>
<dbReference type="GO" id="GO:0140673">
    <property type="term" value="P:transcription elongation-coupled chromatin remodeling"/>
    <property type="evidence" value="ECO:0007669"/>
    <property type="project" value="TreeGrafter"/>
</dbReference>
<dbReference type="GO" id="GO:0003677">
    <property type="term" value="F:DNA binding"/>
    <property type="evidence" value="ECO:0007669"/>
    <property type="project" value="TreeGrafter"/>
</dbReference>
<dbReference type="InterPro" id="IPR051265">
    <property type="entry name" value="HIBADH-related_NP60_sf"/>
</dbReference>
<dbReference type="GO" id="GO:0000785">
    <property type="term" value="C:chromatin"/>
    <property type="evidence" value="ECO:0007669"/>
    <property type="project" value="TreeGrafter"/>
</dbReference>
<dbReference type="PANTHER" id="PTHR43580">
    <property type="entry name" value="OXIDOREDUCTASE GLYR1-RELATED"/>
    <property type="match status" value="1"/>
</dbReference>
<feature type="compositionally biased region" description="Low complexity" evidence="3">
    <location>
        <begin position="1"/>
        <end position="22"/>
    </location>
</feature>
<protein>
    <submittedName>
        <fullName evidence="6">NAD(P)-dependent oxidoreductase</fullName>
    </submittedName>
</protein>
<feature type="region of interest" description="Disordered" evidence="3">
    <location>
        <begin position="1"/>
        <end position="27"/>
    </location>
</feature>
<keyword evidence="2" id="KW-0560">Oxidoreductase</keyword>
<gene>
    <name evidence="6" type="ORF">HUT08_17285</name>
</gene>
<dbReference type="InterPro" id="IPR015815">
    <property type="entry name" value="HIBADH-related"/>
</dbReference>
<dbReference type="GO" id="GO:0050661">
    <property type="term" value="F:NADP binding"/>
    <property type="evidence" value="ECO:0007669"/>
    <property type="project" value="InterPro"/>
</dbReference>
<sequence>MPSTEPQSQPTTPSQPQSQRQPGNDHDQHIAVIGLGNLGRVLAGTLLDAGYRVTVWNRSAARAEPLVERGARRAETVAEAVAAADLVIVCVLDYAVVRELLTPAADVLAGRVLLNVTSGTPEQVGDIAPWVAAQGASYLDGAVYAVPQTIGTPSAFVLYSGSPAAFTAHRERLELFGSARFTGERPETAAGYDTAILSGMYGMFAGFFHAVALAETYGITAADLTDPLVRWLRDAAAALPGFATEIDAGAYATETSNLDINAAGLASILSASQAQGVPTDLLAPLQSLFTDQLTRGHGADSLARAIESVRGVGGVREEAGVEVAG</sequence>
<accession>A0A7H8N973</accession>
<evidence type="ECO:0000259" key="5">
    <source>
        <dbReference type="Pfam" id="PF21761"/>
    </source>
</evidence>
<dbReference type="Pfam" id="PF03446">
    <property type="entry name" value="NAD_binding_2"/>
    <property type="match status" value="1"/>
</dbReference>
<comment type="similarity">
    <text evidence="1">Belongs to the HIBADH-related family.</text>
</comment>
<dbReference type="SUPFAM" id="SSF51735">
    <property type="entry name" value="NAD(P)-binding Rossmann-fold domains"/>
    <property type="match status" value="1"/>
</dbReference>
<dbReference type="InterPro" id="IPR048666">
    <property type="entry name" value="RedAm-like_C"/>
</dbReference>
<evidence type="ECO:0000313" key="6">
    <source>
        <dbReference type="EMBL" id="QKW51001.1"/>
    </source>
</evidence>
<reference evidence="6 7" key="1">
    <citation type="submission" date="2020-06" db="EMBL/GenBank/DDBJ databases">
        <title>Genome mining for natural products.</title>
        <authorList>
            <person name="Zhang B."/>
            <person name="Shi J."/>
            <person name="Ge H."/>
        </authorList>
    </citation>
    <scope>NUCLEOTIDE SEQUENCE [LARGE SCALE GENOMIC DNA]</scope>
    <source>
        <strain evidence="6 7">NA00687</strain>
    </source>
</reference>
<evidence type="ECO:0000259" key="4">
    <source>
        <dbReference type="Pfam" id="PF03446"/>
    </source>
</evidence>
<evidence type="ECO:0000313" key="7">
    <source>
        <dbReference type="Proteomes" id="UP000509303"/>
    </source>
</evidence>
<dbReference type="Gene3D" id="1.10.1040.10">
    <property type="entry name" value="N-(1-d-carboxylethyl)-l-norvaline Dehydrogenase, domain 2"/>
    <property type="match status" value="1"/>
</dbReference>